<dbReference type="Pfam" id="PF00651">
    <property type="entry name" value="BTB"/>
    <property type="match status" value="1"/>
</dbReference>
<dbReference type="GO" id="GO:0050804">
    <property type="term" value="P:modulation of chemical synaptic transmission"/>
    <property type="evidence" value="ECO:0007669"/>
    <property type="project" value="TreeGrafter"/>
</dbReference>
<evidence type="ECO:0000313" key="4">
    <source>
        <dbReference type="WBParaSite" id="Pan_g7060.t1"/>
    </source>
</evidence>
<feature type="transmembrane region" description="Helical" evidence="1">
    <location>
        <begin position="259"/>
        <end position="277"/>
    </location>
</feature>
<dbReference type="SMART" id="SM00225">
    <property type="entry name" value="BTB"/>
    <property type="match status" value="1"/>
</dbReference>
<keyword evidence="1" id="KW-0812">Transmembrane</keyword>
<dbReference type="PROSITE" id="PS50097">
    <property type="entry name" value="BTB"/>
    <property type="match status" value="1"/>
</dbReference>
<name>A0A7E4W4X4_PANRE</name>
<dbReference type="Gene3D" id="2.60.120.260">
    <property type="entry name" value="Galactose-binding domain-like"/>
    <property type="match status" value="2"/>
</dbReference>
<keyword evidence="1" id="KW-1133">Transmembrane helix</keyword>
<dbReference type="GO" id="GO:0005737">
    <property type="term" value="C:cytoplasm"/>
    <property type="evidence" value="ECO:0007669"/>
    <property type="project" value="TreeGrafter"/>
</dbReference>
<sequence>MSNLQDASLLTQFDNMCMNESFSDVVFHIGDVQLPGHQVVLAQRSPFFKTIFEKNDGDSKKRSFTVTETTVDAFKPFLKFIYTGAIDFTALQMDDVLDILQLSVTYKVAQLEELTVDHLKSICNSDNVCAILNKVAKLEQESLIGHCLDYINTKTCVIIASDGFKKLSTKALNRVLKEAVSCVPDLDLFHAFVEWMKVNPSESGHFPELLKTIDLQNLPIDKIVTAIRPLNLIDGNQLLDILSEQAKTRALIDPAGNVMIPYIMLFFVALLIAYFGANVGTGGPLTFFTMTMHGSGLNHNFGNDSQNVVIDLKRRDMFNYLEMELAKGDWNYWIKVSEDGIHWTLIIDYSEYICRSVQRLFFEEQLFRYIRIHGTSPNNATFKILRLETSYTTEPFKIDPKTGTVIPLHNVALAEKNAKVIDGINSGNSNGIISGSFSDDSYSAHRVDKNSIIVQLPQPYLLDSMSLLLRDKYSTSYSYNIKVSTDKKNWRRVTTEEKVTSWRFVKFNKQPVVFIKITGTYVSDGEWMRCNHLECPSITHV</sequence>
<dbReference type="WBParaSite" id="Pan_g7060.t1">
    <property type="protein sequence ID" value="Pan_g7060.t1"/>
    <property type="gene ID" value="Pan_g7060"/>
</dbReference>
<dbReference type="PANTHER" id="PTHR46306">
    <property type="entry name" value="BTB/POZ DOMAIN-CONTAINING PROTEIN 9"/>
    <property type="match status" value="1"/>
</dbReference>
<reference evidence="3" key="1">
    <citation type="journal article" date="2013" name="Genetics">
        <title>The draft genome and transcriptome of Panagrellus redivivus are shaped by the harsh demands of a free-living lifestyle.</title>
        <authorList>
            <person name="Srinivasan J."/>
            <person name="Dillman A.R."/>
            <person name="Macchietto M.G."/>
            <person name="Heikkinen L."/>
            <person name="Lakso M."/>
            <person name="Fracchia K.M."/>
            <person name="Antoshechkin I."/>
            <person name="Mortazavi A."/>
            <person name="Wong G."/>
            <person name="Sternberg P.W."/>
        </authorList>
    </citation>
    <scope>NUCLEOTIDE SEQUENCE [LARGE SCALE GENOMIC DNA]</scope>
    <source>
        <strain evidence="3">MT8872</strain>
    </source>
</reference>
<dbReference type="SUPFAM" id="SSF49785">
    <property type="entry name" value="Galactose-binding domain-like"/>
    <property type="match status" value="2"/>
</dbReference>
<reference evidence="4" key="2">
    <citation type="submission" date="2020-10" db="UniProtKB">
        <authorList>
            <consortium name="WormBaseParasite"/>
        </authorList>
    </citation>
    <scope>IDENTIFICATION</scope>
</reference>
<keyword evidence="1" id="KW-0472">Membrane</keyword>
<dbReference type="GO" id="GO:0008344">
    <property type="term" value="P:adult locomotory behavior"/>
    <property type="evidence" value="ECO:0007669"/>
    <property type="project" value="TreeGrafter"/>
</dbReference>
<accession>A0A7E4W4X4</accession>
<dbReference type="InterPro" id="IPR000210">
    <property type="entry name" value="BTB/POZ_dom"/>
</dbReference>
<dbReference type="GO" id="GO:0048512">
    <property type="term" value="P:circadian behavior"/>
    <property type="evidence" value="ECO:0007669"/>
    <property type="project" value="TreeGrafter"/>
</dbReference>
<feature type="domain" description="BTB" evidence="2">
    <location>
        <begin position="23"/>
        <end position="90"/>
    </location>
</feature>
<dbReference type="Gene3D" id="3.30.710.10">
    <property type="entry name" value="Potassium Channel Kv1.1, Chain A"/>
    <property type="match status" value="1"/>
</dbReference>
<dbReference type="AlphaFoldDB" id="A0A7E4W4X4"/>
<dbReference type="Proteomes" id="UP000492821">
    <property type="component" value="Unassembled WGS sequence"/>
</dbReference>
<keyword evidence="3" id="KW-1185">Reference proteome</keyword>
<dbReference type="Gene3D" id="1.25.40.420">
    <property type="match status" value="1"/>
</dbReference>
<dbReference type="SUPFAM" id="SSF54695">
    <property type="entry name" value="POZ domain"/>
    <property type="match status" value="1"/>
</dbReference>
<dbReference type="InterPro" id="IPR008979">
    <property type="entry name" value="Galactose-bd-like_sf"/>
</dbReference>
<dbReference type="InterPro" id="IPR011333">
    <property type="entry name" value="SKP1/BTB/POZ_sf"/>
</dbReference>
<proteinExistence type="predicted"/>
<evidence type="ECO:0000256" key="1">
    <source>
        <dbReference type="SAM" id="Phobius"/>
    </source>
</evidence>
<organism evidence="3 4">
    <name type="scientific">Panagrellus redivivus</name>
    <name type="common">Microworm</name>
    <dbReference type="NCBI Taxonomy" id="6233"/>
    <lineage>
        <taxon>Eukaryota</taxon>
        <taxon>Metazoa</taxon>
        <taxon>Ecdysozoa</taxon>
        <taxon>Nematoda</taxon>
        <taxon>Chromadorea</taxon>
        <taxon>Rhabditida</taxon>
        <taxon>Tylenchina</taxon>
        <taxon>Panagrolaimomorpha</taxon>
        <taxon>Panagrolaimoidea</taxon>
        <taxon>Panagrolaimidae</taxon>
        <taxon>Panagrellus</taxon>
    </lineage>
</organism>
<dbReference type="PANTHER" id="PTHR46306:SF1">
    <property type="entry name" value="BTB_POZ DOMAIN-CONTAINING PROTEIN 9"/>
    <property type="match status" value="1"/>
</dbReference>
<evidence type="ECO:0000313" key="3">
    <source>
        <dbReference type="Proteomes" id="UP000492821"/>
    </source>
</evidence>
<dbReference type="InterPro" id="IPR052407">
    <property type="entry name" value="BTB_POZ_domain_cont_9"/>
</dbReference>
<dbReference type="Pfam" id="PF07707">
    <property type="entry name" value="BACK"/>
    <property type="match status" value="1"/>
</dbReference>
<dbReference type="InterPro" id="IPR011705">
    <property type="entry name" value="BACK"/>
</dbReference>
<evidence type="ECO:0000259" key="2">
    <source>
        <dbReference type="PROSITE" id="PS50097"/>
    </source>
</evidence>
<protein>
    <submittedName>
        <fullName evidence="4">BTB domain-containing protein</fullName>
    </submittedName>
</protein>